<protein>
    <submittedName>
        <fullName evidence="1">Reactivating factor for ethanolamine ammonia lyase</fullName>
    </submittedName>
</protein>
<dbReference type="EMBL" id="FWPT01000006">
    <property type="protein sequence ID" value="SMA48772.1"/>
    <property type="molecule type" value="Genomic_DNA"/>
</dbReference>
<sequence>MIGLDFGTTTSSAMVAKAKIGLNCTTGRMGFSNPDILYRAEPVFTPYSNGRIQEQAIDKLLGNWLDECGFRPEQLFSGGVMITGMAARNDNAEIIASHVRSKFGDIIVATADDPSLESWLAFMGGTSVLSRFHKNDSIINLDIGGGTTNPALGINGQVISTGCSFIGARHFKFKPGTYELIEVSSFGQEIVKALNLPIKAGDTLSQPTLDQILDFYIAGLVATVTGDYRLFNTPVGQMHEQVRFDLKGHSNPVITYSGGVGELLYKHAIGEPWPSTTFFGDLGIDLSKRIAAHPLLSQNLRTHTPDNRGRATVYGLTLHSTEISGTTLYLTNADDLPLQDLPIVSRLPILACAQQMMDALELARKSSRGACLQILPLEEAKAPELSDIKAFGDRMASVLEDTAFPASLPLALLVPNDYGKAIGNYVSRWRNLPLNLTVIDEVPDRTASFVNVGAPQHHIIPVSFYGMQ</sequence>
<proteinExistence type="predicted"/>
<organism evidence="1 2">
    <name type="scientific">Parendozoicomonas haliclonae</name>
    <dbReference type="NCBI Taxonomy" id="1960125"/>
    <lineage>
        <taxon>Bacteria</taxon>
        <taxon>Pseudomonadati</taxon>
        <taxon>Pseudomonadota</taxon>
        <taxon>Gammaproteobacteria</taxon>
        <taxon>Oceanospirillales</taxon>
        <taxon>Endozoicomonadaceae</taxon>
        <taxon>Parendozoicomonas</taxon>
    </lineage>
</organism>
<dbReference type="Pfam" id="PF06277">
    <property type="entry name" value="EutA"/>
    <property type="match status" value="1"/>
</dbReference>
<accession>A0A1X7ALW2</accession>
<reference evidence="1 2" key="1">
    <citation type="submission" date="2017-03" db="EMBL/GenBank/DDBJ databases">
        <authorList>
            <person name="Afonso C.L."/>
            <person name="Miller P.J."/>
            <person name="Scott M.A."/>
            <person name="Spackman E."/>
            <person name="Goraichik I."/>
            <person name="Dimitrov K.M."/>
            <person name="Suarez D.L."/>
            <person name="Swayne D.E."/>
        </authorList>
    </citation>
    <scope>NUCLEOTIDE SEQUENCE [LARGE SCALE GENOMIC DNA]</scope>
    <source>
        <strain evidence="1">SB41UT1</strain>
    </source>
</reference>
<dbReference type="InterPro" id="IPR043129">
    <property type="entry name" value="ATPase_NBD"/>
</dbReference>
<name>A0A1X7ALW2_9GAMM</name>
<dbReference type="GO" id="GO:0016829">
    <property type="term" value="F:lyase activity"/>
    <property type="evidence" value="ECO:0007669"/>
    <property type="project" value="UniProtKB-KW"/>
</dbReference>
<dbReference type="PIRSF" id="PIRSF012293">
    <property type="entry name" value="EutA"/>
    <property type="match status" value="1"/>
</dbReference>
<dbReference type="AlphaFoldDB" id="A0A1X7ALW2"/>
<dbReference type="Proteomes" id="UP000196573">
    <property type="component" value="Unassembled WGS sequence"/>
</dbReference>
<evidence type="ECO:0000313" key="2">
    <source>
        <dbReference type="Proteomes" id="UP000196573"/>
    </source>
</evidence>
<keyword evidence="2" id="KW-1185">Reference proteome</keyword>
<dbReference type="SUPFAM" id="SSF53067">
    <property type="entry name" value="Actin-like ATPase domain"/>
    <property type="match status" value="1"/>
</dbReference>
<evidence type="ECO:0000313" key="1">
    <source>
        <dbReference type="EMBL" id="SMA48772.1"/>
    </source>
</evidence>
<gene>
    <name evidence="1" type="ORF">EHSB41UT_02885</name>
</gene>
<dbReference type="InterPro" id="IPR009377">
    <property type="entry name" value="EutA"/>
</dbReference>
<keyword evidence="1" id="KW-0456">Lyase</keyword>